<dbReference type="Gene3D" id="3.40.720.10">
    <property type="entry name" value="Alkaline Phosphatase, subunit A"/>
    <property type="match status" value="1"/>
</dbReference>
<feature type="binding site" evidence="9 12">
    <location>
        <position position="333"/>
    </location>
    <ligand>
        <name>substrate</name>
    </ligand>
</feature>
<proteinExistence type="inferred from homology"/>
<feature type="binding site" evidence="9 13">
    <location>
        <position position="458"/>
    </location>
    <ligand>
        <name>Mn(2+)</name>
        <dbReference type="ChEBI" id="CHEBI:29035"/>
        <label>1</label>
    </ligand>
</feature>
<evidence type="ECO:0000256" key="12">
    <source>
        <dbReference type="PIRSR" id="PIRSR001492-2"/>
    </source>
</evidence>
<evidence type="ECO:0000256" key="9">
    <source>
        <dbReference type="HAMAP-Rule" id="MF_01038"/>
    </source>
</evidence>
<dbReference type="EMBL" id="PEUM01000108">
    <property type="protein sequence ID" value="PIV25051.1"/>
    <property type="molecule type" value="Genomic_DNA"/>
</dbReference>
<keyword evidence="6 9" id="KW-0324">Glycolysis</keyword>
<dbReference type="CDD" id="cd16010">
    <property type="entry name" value="iPGM"/>
    <property type="match status" value="1"/>
</dbReference>
<keyword evidence="5 9" id="KW-0479">Metal-binding</keyword>
<evidence type="ECO:0000259" key="14">
    <source>
        <dbReference type="Pfam" id="PF01676"/>
    </source>
</evidence>
<dbReference type="NCBIfam" id="TIGR01307">
    <property type="entry name" value="pgm_bpd_ind"/>
    <property type="match status" value="1"/>
</dbReference>
<dbReference type="InterPro" id="IPR011258">
    <property type="entry name" value="BPG-indep_PGM_N"/>
</dbReference>
<evidence type="ECO:0000256" key="3">
    <source>
        <dbReference type="ARBA" id="ARBA00004798"/>
    </source>
</evidence>
<dbReference type="InterPro" id="IPR036646">
    <property type="entry name" value="PGAM_B_sf"/>
</dbReference>
<feature type="binding site" evidence="9 12">
    <location>
        <begin position="252"/>
        <end position="255"/>
    </location>
    <ligand>
        <name>substrate</name>
    </ligand>
</feature>
<keyword evidence="8 9" id="KW-0413">Isomerase</keyword>
<dbReference type="Pfam" id="PF01676">
    <property type="entry name" value="Metalloenzyme"/>
    <property type="match status" value="1"/>
</dbReference>
<sequence>MPKKVCLIILDGWGMIPRTDGNAVYLAKTPTFNSILLSSPNVLLHASGESVGLPDGEMGNSEVGHLSIGSGRVVTQDYTQINESIQSREFFKKKEFLSVCDHVQKNNSVLHLVGILTDSGVHGSIKHLEALIELANLKQVSKIMLHLFTDGRDSPSRSASELLKKIEPSLKNARLATLVGRFYAMDRDKNWERIEIAYRLLTELKGTKYQNYSDALTVNYRNKKNDENLDPCVFEGALPLSNNDGMILFNFRADRATQIAEAILLTDFTEFNRTKLINIKPVIFTNYNNDLIADVAFSVFDLHNQNTNSLSNPLAKILSSNNLTQLHSAESEKFAHITYFFNSSETNPFVGEERIIVPSPKLENFADKPEMSAIELTQKFLKKIDEKKFDFSVLNFANADMLGHTGNLPATIAGIEIVDDCLKEIIKELHKNYQIFITADHGNGEEMLTIENKVDKEHSVNPVPFIRVENFNFSPNISAEIKIQKASEEPIGILADIAPTILNVYGLKPPTEITGEIVI</sequence>
<feature type="domain" description="Metalloenzyme" evidence="14">
    <location>
        <begin position="3"/>
        <end position="508"/>
    </location>
</feature>
<evidence type="ECO:0000256" key="11">
    <source>
        <dbReference type="PIRSR" id="PIRSR001492-1"/>
    </source>
</evidence>
<evidence type="ECO:0000259" key="15">
    <source>
        <dbReference type="Pfam" id="PF06415"/>
    </source>
</evidence>
<dbReference type="FunFam" id="3.40.1450.10:FF:000002">
    <property type="entry name" value="2,3-bisphosphoglycerate-independent phosphoglycerate mutase"/>
    <property type="match status" value="1"/>
</dbReference>
<feature type="binding site" evidence="9 13">
    <location>
        <position position="11"/>
    </location>
    <ligand>
        <name>Mn(2+)</name>
        <dbReference type="ChEBI" id="CHEBI:29035"/>
        <label>2</label>
    </ligand>
</feature>
<dbReference type="GO" id="GO:0006096">
    <property type="term" value="P:glycolytic process"/>
    <property type="evidence" value="ECO:0007669"/>
    <property type="project" value="UniProtKB-UniRule"/>
</dbReference>
<evidence type="ECO:0000256" key="6">
    <source>
        <dbReference type="ARBA" id="ARBA00023152"/>
    </source>
</evidence>
<comment type="pathway">
    <text evidence="3 9">Carbohydrate degradation; glycolysis; pyruvate from D-glyceraldehyde 3-phosphate: step 3/5.</text>
</comment>
<dbReference type="GO" id="GO:0006007">
    <property type="term" value="P:glucose catabolic process"/>
    <property type="evidence" value="ECO:0007669"/>
    <property type="project" value="InterPro"/>
</dbReference>
<dbReference type="InterPro" id="IPR017850">
    <property type="entry name" value="Alkaline_phosphatase_core_sf"/>
</dbReference>
<feature type="binding site" evidence="9 12">
    <location>
        <position position="181"/>
    </location>
    <ligand>
        <name>substrate</name>
    </ligand>
</feature>
<dbReference type="PANTHER" id="PTHR31637">
    <property type="entry name" value="2,3-BISPHOSPHOGLYCERATE-INDEPENDENT PHOSPHOGLYCERATE MUTASE"/>
    <property type="match status" value="1"/>
</dbReference>
<feature type="binding site" evidence="9 12">
    <location>
        <begin position="152"/>
        <end position="153"/>
    </location>
    <ligand>
        <name>substrate</name>
    </ligand>
</feature>
<feature type="binding site" evidence="9 13">
    <location>
        <position position="404"/>
    </location>
    <ligand>
        <name>Mn(2+)</name>
        <dbReference type="ChEBI" id="CHEBI:29035"/>
        <label>1</label>
    </ligand>
</feature>
<feature type="active site" description="Phosphoserine intermediate" evidence="9 11">
    <location>
        <position position="61"/>
    </location>
</feature>
<dbReference type="PIRSF" id="PIRSF001492">
    <property type="entry name" value="IPGAM"/>
    <property type="match status" value="1"/>
</dbReference>
<protein>
    <recommendedName>
        <fullName evidence="9 10">2,3-bisphosphoglycerate-independent phosphoglycerate mutase</fullName>
        <shortName evidence="9">BPG-independent PGAM</shortName>
        <shortName evidence="9">Phosphoglyceromutase</shortName>
        <shortName evidence="9">iPGM</shortName>
        <ecNumber evidence="9 10">5.4.2.12</ecNumber>
    </recommendedName>
</protein>
<evidence type="ECO:0000256" key="8">
    <source>
        <dbReference type="ARBA" id="ARBA00023235"/>
    </source>
</evidence>
<evidence type="ECO:0000256" key="2">
    <source>
        <dbReference type="ARBA" id="ARBA00002315"/>
    </source>
</evidence>
<evidence type="ECO:0000256" key="5">
    <source>
        <dbReference type="ARBA" id="ARBA00022723"/>
    </source>
</evidence>
<dbReference type="EC" id="5.4.2.12" evidence="9 10"/>
<dbReference type="HAMAP" id="MF_01038">
    <property type="entry name" value="GpmI"/>
    <property type="match status" value="1"/>
</dbReference>
<dbReference type="SUPFAM" id="SSF53649">
    <property type="entry name" value="Alkaline phosphatase-like"/>
    <property type="match status" value="1"/>
</dbReference>
<dbReference type="Gene3D" id="3.40.1450.10">
    <property type="entry name" value="BPG-independent phosphoglycerate mutase, domain B"/>
    <property type="match status" value="1"/>
</dbReference>
<reference evidence="17" key="1">
    <citation type="submission" date="2017-09" db="EMBL/GenBank/DDBJ databases">
        <title>Depth-based differentiation of microbial function through sediment-hosted aquifers and enrichment of novel symbionts in the deep terrestrial subsurface.</title>
        <authorList>
            <person name="Probst A.J."/>
            <person name="Ladd B."/>
            <person name="Jarett J.K."/>
            <person name="Geller-Mcgrath D.E."/>
            <person name="Sieber C.M.K."/>
            <person name="Emerson J.B."/>
            <person name="Anantharaman K."/>
            <person name="Thomas B.C."/>
            <person name="Malmstrom R."/>
            <person name="Stieglmeier M."/>
            <person name="Klingl A."/>
            <person name="Woyke T."/>
            <person name="Ryan C.M."/>
            <person name="Banfield J.F."/>
        </authorList>
    </citation>
    <scope>NUCLEOTIDE SEQUENCE [LARGE SCALE GENOMIC DNA]</scope>
</reference>
<feature type="domain" description="BPG-independent PGAM N-terminal" evidence="15">
    <location>
        <begin position="81"/>
        <end position="288"/>
    </location>
</feature>
<comment type="function">
    <text evidence="2 9">Catalyzes the interconversion of 2-phosphoglycerate and 3-phosphoglycerate.</text>
</comment>
<feature type="binding site" evidence="9 13">
    <location>
        <position position="440"/>
    </location>
    <ligand>
        <name>Mn(2+)</name>
        <dbReference type="ChEBI" id="CHEBI:29035"/>
        <label>2</label>
    </ligand>
</feature>
<comment type="caution">
    <text evidence="16">The sequence shown here is derived from an EMBL/GenBank/DDBJ whole genome shotgun (WGS) entry which is preliminary data.</text>
</comment>
<dbReference type="Pfam" id="PF06415">
    <property type="entry name" value="iPGM_N"/>
    <property type="match status" value="1"/>
</dbReference>
<dbReference type="GO" id="GO:0004619">
    <property type="term" value="F:phosphoglycerate mutase activity"/>
    <property type="evidence" value="ECO:0007669"/>
    <property type="project" value="UniProtKB-UniRule"/>
</dbReference>
<evidence type="ECO:0000256" key="10">
    <source>
        <dbReference type="NCBIfam" id="TIGR01307"/>
    </source>
</evidence>
<dbReference type="AlphaFoldDB" id="A0A2M7CHE0"/>
<evidence type="ECO:0000256" key="1">
    <source>
        <dbReference type="ARBA" id="ARBA00000370"/>
    </source>
</evidence>
<evidence type="ECO:0000313" key="17">
    <source>
        <dbReference type="Proteomes" id="UP000229966"/>
    </source>
</evidence>
<evidence type="ECO:0000313" key="16">
    <source>
        <dbReference type="EMBL" id="PIV25051.1"/>
    </source>
</evidence>
<feature type="binding site" evidence="9 13">
    <location>
        <position position="441"/>
    </location>
    <ligand>
        <name>Mn(2+)</name>
        <dbReference type="ChEBI" id="CHEBI:29035"/>
        <label>2</label>
    </ligand>
</feature>
<evidence type="ECO:0000256" key="13">
    <source>
        <dbReference type="PIRSR" id="PIRSR001492-3"/>
    </source>
</evidence>
<comment type="similarity">
    <text evidence="4 9">Belongs to the BPG-independent phosphoglycerate mutase family.</text>
</comment>
<comment type="subunit">
    <text evidence="9">Monomer.</text>
</comment>
<feature type="binding site" evidence="9 12">
    <location>
        <position position="187"/>
    </location>
    <ligand>
        <name>substrate</name>
    </ligand>
</feature>
<name>A0A2M7CHE0_9BACT</name>
<dbReference type="PANTHER" id="PTHR31637:SF0">
    <property type="entry name" value="2,3-BISPHOSPHOGLYCERATE-INDEPENDENT PHOSPHOGLYCERATE MUTASE"/>
    <property type="match status" value="1"/>
</dbReference>
<comment type="catalytic activity">
    <reaction evidence="1 9">
        <text>(2R)-2-phosphoglycerate = (2R)-3-phosphoglycerate</text>
        <dbReference type="Rhea" id="RHEA:15901"/>
        <dbReference type="ChEBI" id="CHEBI:58272"/>
        <dbReference type="ChEBI" id="CHEBI:58289"/>
        <dbReference type="EC" id="5.4.2.12"/>
    </reaction>
</comment>
<comment type="cofactor">
    <cofactor evidence="9">
        <name>Mn(2+)</name>
        <dbReference type="ChEBI" id="CHEBI:29035"/>
    </cofactor>
    <text evidence="9">Binds 2 manganese ions per subunit.</text>
</comment>
<evidence type="ECO:0000256" key="4">
    <source>
        <dbReference type="ARBA" id="ARBA00008819"/>
    </source>
</evidence>
<keyword evidence="7 9" id="KW-0464">Manganese</keyword>
<feature type="binding site" evidence="9 13">
    <location>
        <position position="400"/>
    </location>
    <ligand>
        <name>Mn(2+)</name>
        <dbReference type="ChEBI" id="CHEBI:29035"/>
        <label>1</label>
    </ligand>
</feature>
<dbReference type="UniPathway" id="UPA00109">
    <property type="reaction ID" value="UER00186"/>
</dbReference>
<dbReference type="GO" id="GO:0030145">
    <property type="term" value="F:manganese ion binding"/>
    <property type="evidence" value="ECO:0007669"/>
    <property type="project" value="UniProtKB-UniRule"/>
</dbReference>
<organism evidence="16 17">
    <name type="scientific">Candidatus Berkelbacteria bacterium CG03_land_8_20_14_0_80_40_36</name>
    <dbReference type="NCBI Taxonomy" id="1974509"/>
    <lineage>
        <taxon>Bacteria</taxon>
        <taxon>Candidatus Berkelbacteria</taxon>
    </lineage>
</organism>
<gene>
    <name evidence="9" type="primary">gpmI</name>
    <name evidence="16" type="ORF">COS38_03660</name>
</gene>
<feature type="binding site" evidence="9 13">
    <location>
        <position position="61"/>
    </location>
    <ligand>
        <name>Mn(2+)</name>
        <dbReference type="ChEBI" id="CHEBI:29035"/>
        <label>2</label>
    </ligand>
</feature>
<accession>A0A2M7CHE0</accession>
<dbReference type="SUPFAM" id="SSF64158">
    <property type="entry name" value="2,3-Bisphosphoglycerate-independent phosphoglycerate mutase, substrate-binding domain"/>
    <property type="match status" value="1"/>
</dbReference>
<dbReference type="InterPro" id="IPR005995">
    <property type="entry name" value="Pgm_bpd_ind"/>
</dbReference>
<evidence type="ECO:0000256" key="7">
    <source>
        <dbReference type="ARBA" id="ARBA00023211"/>
    </source>
</evidence>
<dbReference type="InterPro" id="IPR006124">
    <property type="entry name" value="Metalloenzyme"/>
</dbReference>
<dbReference type="Proteomes" id="UP000229966">
    <property type="component" value="Unassembled WGS sequence"/>
</dbReference>
<feature type="binding site" evidence="9 12">
    <location>
        <position position="122"/>
    </location>
    <ligand>
        <name>substrate</name>
    </ligand>
</feature>
<dbReference type="GO" id="GO:0005829">
    <property type="term" value="C:cytosol"/>
    <property type="evidence" value="ECO:0007669"/>
    <property type="project" value="TreeGrafter"/>
</dbReference>